<feature type="site" description="Important for catalytic activity, responsible for pKa modulation of the active site Glu and correct orientation of both the proton donor and substrate" evidence="6">
    <location>
        <position position="301"/>
    </location>
</feature>
<dbReference type="SUPFAM" id="SSF75005">
    <property type="entry name" value="Arabinanase/levansucrase/invertase"/>
    <property type="match status" value="1"/>
</dbReference>
<feature type="active site" description="Proton donor" evidence="5">
    <location>
        <position position="354"/>
    </location>
</feature>
<comment type="pathway">
    <text evidence="1">Glycan metabolism; L-arabinan degradation.</text>
</comment>
<evidence type="ECO:0000259" key="8">
    <source>
        <dbReference type="Pfam" id="PF16369"/>
    </source>
</evidence>
<dbReference type="Gene3D" id="2.115.10.20">
    <property type="entry name" value="Glycosyl hydrolase domain, family 43"/>
    <property type="match status" value="1"/>
</dbReference>
<evidence type="ECO:0000256" key="2">
    <source>
        <dbReference type="ARBA" id="ARBA00009865"/>
    </source>
</evidence>
<keyword evidence="4" id="KW-0326">Glycosidase</keyword>
<name>A0A939ITF0_9ALTE</name>
<dbReference type="Pfam" id="PF20578">
    <property type="entry name" value="aBig_2"/>
    <property type="match status" value="2"/>
</dbReference>
<evidence type="ECO:0000259" key="9">
    <source>
        <dbReference type="Pfam" id="PF20578"/>
    </source>
</evidence>
<dbReference type="InterPro" id="IPR046780">
    <property type="entry name" value="aBig_2"/>
</dbReference>
<dbReference type="EMBL" id="JAFKCV010000017">
    <property type="protein sequence ID" value="MBN7827401.1"/>
    <property type="molecule type" value="Genomic_DNA"/>
</dbReference>
<dbReference type="GO" id="GO:0004553">
    <property type="term" value="F:hydrolase activity, hydrolyzing O-glycosyl compounds"/>
    <property type="evidence" value="ECO:0007669"/>
    <property type="project" value="InterPro"/>
</dbReference>
<feature type="signal peptide" evidence="7">
    <location>
        <begin position="1"/>
        <end position="37"/>
    </location>
</feature>
<dbReference type="PANTHER" id="PTHR43301:SF3">
    <property type="entry name" value="ARABINAN ENDO-1,5-ALPHA-L-ARABINOSIDASE A-RELATED"/>
    <property type="match status" value="1"/>
</dbReference>
<accession>A0A939ITF0</accession>
<dbReference type="Pfam" id="PF13385">
    <property type="entry name" value="Laminin_G_3"/>
    <property type="match status" value="2"/>
</dbReference>
<gene>
    <name evidence="10" type="ORF">J0A66_19385</name>
</gene>
<comment type="similarity">
    <text evidence="2">Belongs to the glycosyl hydrolase 43 family.</text>
</comment>
<comment type="caution">
    <text evidence="10">The sequence shown here is derived from an EMBL/GenBank/DDBJ whole genome shotgun (WGS) entry which is preliminary data.</text>
</comment>
<dbReference type="AlphaFoldDB" id="A0A939ITF0"/>
<feature type="chain" id="PRO_5036852042" evidence="7">
    <location>
        <begin position="38"/>
        <end position="1197"/>
    </location>
</feature>
<evidence type="ECO:0000256" key="3">
    <source>
        <dbReference type="ARBA" id="ARBA00022801"/>
    </source>
</evidence>
<proteinExistence type="inferred from homology"/>
<dbReference type="CDD" id="cd18832">
    <property type="entry name" value="GH43_GsAbnA-like"/>
    <property type="match status" value="1"/>
</dbReference>
<dbReference type="Pfam" id="PF04616">
    <property type="entry name" value="Glyco_hydro_43"/>
    <property type="match status" value="1"/>
</dbReference>
<evidence type="ECO:0000256" key="1">
    <source>
        <dbReference type="ARBA" id="ARBA00004834"/>
    </source>
</evidence>
<dbReference type="InterPro" id="IPR032291">
    <property type="entry name" value="Abn2_C"/>
</dbReference>
<evidence type="ECO:0000256" key="7">
    <source>
        <dbReference type="SAM" id="SignalP"/>
    </source>
</evidence>
<reference evidence="10" key="1">
    <citation type="submission" date="2021-03" db="EMBL/GenBank/DDBJ databases">
        <title>novel species isolated from a fishpond in China.</title>
        <authorList>
            <person name="Lu H."/>
            <person name="Cai Z."/>
        </authorList>
    </citation>
    <scope>NUCLEOTIDE SEQUENCE</scope>
    <source>
        <strain evidence="10">JCM 30855</strain>
    </source>
</reference>
<evidence type="ECO:0000313" key="10">
    <source>
        <dbReference type="EMBL" id="MBN7827401.1"/>
    </source>
</evidence>
<dbReference type="InterPro" id="IPR050727">
    <property type="entry name" value="GH43_arabinanases"/>
</dbReference>
<dbReference type="InterPro" id="IPR006710">
    <property type="entry name" value="Glyco_hydro_43"/>
</dbReference>
<dbReference type="PANTHER" id="PTHR43301">
    <property type="entry name" value="ARABINAN ENDO-1,5-ALPHA-L-ARABINOSIDASE"/>
    <property type="match status" value="1"/>
</dbReference>
<dbReference type="RefSeq" id="WP_206575510.1">
    <property type="nucleotide sequence ID" value="NZ_JAFKCV010000017.1"/>
</dbReference>
<dbReference type="SUPFAM" id="SSF49899">
    <property type="entry name" value="Concanavalin A-like lectins/glucanases"/>
    <property type="match status" value="2"/>
</dbReference>
<feature type="active site" description="Proton acceptor" evidence="5">
    <location>
        <position position="156"/>
    </location>
</feature>
<keyword evidence="3" id="KW-0378">Hydrolase</keyword>
<dbReference type="GO" id="GO:0005975">
    <property type="term" value="P:carbohydrate metabolic process"/>
    <property type="evidence" value="ECO:0007669"/>
    <property type="project" value="InterPro"/>
</dbReference>
<feature type="domain" description="Atrophied bacterial Ig" evidence="9">
    <location>
        <begin position="908"/>
        <end position="982"/>
    </location>
</feature>
<feature type="domain" description="Extracellular endo-alpha-(1-&gt;5)-L-arabinanase C-terminal" evidence="8">
    <location>
        <begin position="491"/>
        <end position="596"/>
    </location>
</feature>
<dbReference type="Gene3D" id="2.40.128.10">
    <property type="match status" value="1"/>
</dbReference>
<sequence>MNRSFCQLAQFSPPCAQKLLFTGLLTLSALLAPNVLAADDWQVVESASIEQSQRVYVRGQGYYTDNQIQVADPATLSENLRLVVTSSSHRVTNAHGTDEGGLPYFAVSDISQAVRIFFANGRGAFAYEAALYQIPEGNQSDPVLGDVSYTNASVHDPSVIRLDDGTFYVFGSHLAAAKTTDLMNWQVVTTDGVNDNNPLFDTYAEEAAEGIAWSGGWVGSWAADVIQLADGKYYFYYNHCASPENGECDSSRSYLGVAVSDNIEGPYENIELFLKSGHRGDENPGIDGNPYNGNLHPNAIDPDVFFDKKGRLWMVYGSYSGGIWIMEMDPATGLPLPGQGYGTKIMGGYYSAIEGPYMLYSPESDYYYLFTSFGGFAQNDGYNMRIARSRSPQGPFVDAEGQDMIGASGNWSSIAPYGVKLMGGFLFDANPGDAGTDHGYMAPGHNSAYYDAQSGKHFVIFHTRFPNRGEGHEIRVHELFINEDGWLVASPHRYAPIEGENIVDAGDLLGTYQFINHGKDINREVHRSVYLNLKAEGVIDGDLSGSYVLGDTNQITLHLDGLGSFDGVLAWQYNDNIAQLVPTFSALSTERISVWGSKLPPQSTEQALGSIADSLELVSETSTSISLATLGTQGASINWQSSHPDVIGADGTVVRPNAGSPDVVVTMTATIELNGQTVTKTFQILVKARKPFNRTAQYRFEQNLDDALGYLPPGTVTGNRIDTSDGAVQYAGGAFGDALWLDGTSGVRLPDGLIDSYAYTVSLWLNPTTLTQFSTAFFAARNMDNWLSLVPWSWDGNTMLWSGSQAWYDASAGEQIPADAWTHVAFSVNQGQVRLYLNGEQKYSGSNFADLFTGHSGAFALGVNYWDLPFNGLIDELNIYEGALSAAEIKALDIDRLPTSELLQSAADLLSLGDISAVRDNLTLPTSGAYAAAISWASSDESVIATDGTVTRPTHSDAQVTLTATLTLDGQQTSREFAVTVRSTAAPAPLAHYSFDGSDLTDAMANVASGSATGARLDQPGGSLSFPSGVVGNGLLLDGNSGVRLADNLISDNSYSVSLWLNPTALTNFTTAFFGYASLDSWVSLVPRGHGGVGENTMLWSGTAWYDAGIGEQIPLNAWSHLTFVVNNGNLVIYLNGEAVFSGTNFPNVFGSAGTKGFGLGVNFWDLPYQGLMDEVRIYDEAISAGDVQQLYLTEQP</sequence>
<dbReference type="Proteomes" id="UP000664654">
    <property type="component" value="Unassembled WGS sequence"/>
</dbReference>
<evidence type="ECO:0000256" key="4">
    <source>
        <dbReference type="ARBA" id="ARBA00023295"/>
    </source>
</evidence>
<feature type="domain" description="Atrophied bacterial Ig" evidence="9">
    <location>
        <begin position="619"/>
        <end position="688"/>
    </location>
</feature>
<organism evidence="10 11">
    <name type="scientific">Bowmanella dokdonensis</name>
    <dbReference type="NCBI Taxonomy" id="751969"/>
    <lineage>
        <taxon>Bacteria</taxon>
        <taxon>Pseudomonadati</taxon>
        <taxon>Pseudomonadota</taxon>
        <taxon>Gammaproteobacteria</taxon>
        <taxon>Alteromonadales</taxon>
        <taxon>Alteromonadaceae</taxon>
        <taxon>Bowmanella</taxon>
    </lineage>
</organism>
<dbReference type="InterPro" id="IPR013320">
    <property type="entry name" value="ConA-like_dom_sf"/>
</dbReference>
<evidence type="ECO:0000313" key="11">
    <source>
        <dbReference type="Proteomes" id="UP000664654"/>
    </source>
</evidence>
<keyword evidence="11" id="KW-1185">Reference proteome</keyword>
<keyword evidence="7" id="KW-0732">Signal</keyword>
<evidence type="ECO:0000256" key="5">
    <source>
        <dbReference type="PIRSR" id="PIRSR606710-1"/>
    </source>
</evidence>
<evidence type="ECO:0000256" key="6">
    <source>
        <dbReference type="PIRSR" id="PIRSR606710-2"/>
    </source>
</evidence>
<dbReference type="Pfam" id="PF16369">
    <property type="entry name" value="GH43_C"/>
    <property type="match status" value="1"/>
</dbReference>
<dbReference type="Gene3D" id="2.60.120.200">
    <property type="match status" value="2"/>
</dbReference>
<dbReference type="InterPro" id="IPR023296">
    <property type="entry name" value="Glyco_hydro_beta-prop_sf"/>
</dbReference>
<protein>
    <submittedName>
        <fullName evidence="10">Family 43 glycosylhydrolase</fullName>
    </submittedName>
</protein>